<feature type="domain" description="Putative zinc-finger" evidence="1">
    <location>
        <begin position="4"/>
        <end position="34"/>
    </location>
</feature>
<dbReference type="Pfam" id="PF13490">
    <property type="entry name" value="zf-HC2"/>
    <property type="match status" value="1"/>
</dbReference>
<dbReference type="InterPro" id="IPR027383">
    <property type="entry name" value="Znf_put"/>
</dbReference>
<gene>
    <name evidence="2" type="ORF">Q8A64_16920</name>
</gene>
<dbReference type="EMBL" id="JAUYVH010000016">
    <property type="protein sequence ID" value="MDQ9172096.1"/>
    <property type="molecule type" value="Genomic_DNA"/>
</dbReference>
<evidence type="ECO:0000313" key="3">
    <source>
        <dbReference type="Proteomes" id="UP001225596"/>
    </source>
</evidence>
<reference evidence="2 3" key="1">
    <citation type="submission" date="2023-08" db="EMBL/GenBank/DDBJ databases">
        <title>Oxalobacteraceae gen .nov., isolated from river sludge outside the plant.</title>
        <authorList>
            <person name="Zhao S.Y."/>
        </authorList>
    </citation>
    <scope>NUCLEOTIDE SEQUENCE [LARGE SCALE GENOMIC DNA]</scope>
    <source>
        <strain evidence="2 3">R-40</strain>
    </source>
</reference>
<evidence type="ECO:0000259" key="1">
    <source>
        <dbReference type="Pfam" id="PF13490"/>
    </source>
</evidence>
<accession>A0ABU1BUH7</accession>
<name>A0ABU1BUH7_9BURK</name>
<sequence length="60" mass="7053">MMSCKKSTELMSQQLDRKLSTMETMALRFHLMICCGCTNFQRNMDFLRTACKRLEEGKPE</sequence>
<proteinExistence type="predicted"/>
<dbReference type="Proteomes" id="UP001225596">
    <property type="component" value="Unassembled WGS sequence"/>
</dbReference>
<organism evidence="2 3">
    <name type="scientific">Keguizhuia sedimenti</name>
    <dbReference type="NCBI Taxonomy" id="3064264"/>
    <lineage>
        <taxon>Bacteria</taxon>
        <taxon>Pseudomonadati</taxon>
        <taxon>Pseudomonadota</taxon>
        <taxon>Betaproteobacteria</taxon>
        <taxon>Burkholderiales</taxon>
        <taxon>Oxalobacteraceae</taxon>
        <taxon>Keguizhuia</taxon>
    </lineage>
</organism>
<evidence type="ECO:0000313" key="2">
    <source>
        <dbReference type="EMBL" id="MDQ9172096.1"/>
    </source>
</evidence>
<dbReference type="RefSeq" id="WP_338438092.1">
    <property type="nucleotide sequence ID" value="NZ_JAUYVH010000016.1"/>
</dbReference>
<keyword evidence="3" id="KW-1185">Reference proteome</keyword>
<comment type="caution">
    <text evidence="2">The sequence shown here is derived from an EMBL/GenBank/DDBJ whole genome shotgun (WGS) entry which is preliminary data.</text>
</comment>
<protein>
    <submittedName>
        <fullName evidence="2">Zf-HC2 domain-containing protein</fullName>
    </submittedName>
</protein>